<evidence type="ECO:0000259" key="4">
    <source>
        <dbReference type="Pfam" id="PF03061"/>
    </source>
</evidence>
<feature type="region of interest" description="Disordered" evidence="3">
    <location>
        <begin position="1"/>
        <end position="25"/>
    </location>
</feature>
<dbReference type="OrthoDB" id="2831072at2759"/>
<dbReference type="Proteomes" id="UP000800035">
    <property type="component" value="Unassembled WGS sequence"/>
</dbReference>
<dbReference type="EMBL" id="ML976986">
    <property type="protein sequence ID" value="KAF1958677.1"/>
    <property type="molecule type" value="Genomic_DNA"/>
</dbReference>
<dbReference type="InterPro" id="IPR039298">
    <property type="entry name" value="ACOT13"/>
</dbReference>
<evidence type="ECO:0000256" key="3">
    <source>
        <dbReference type="SAM" id="MobiDB-lite"/>
    </source>
</evidence>
<dbReference type="Pfam" id="PF03061">
    <property type="entry name" value="4HBT"/>
    <property type="match status" value="1"/>
</dbReference>
<proteinExistence type="inferred from homology"/>
<protein>
    <submittedName>
        <fullName evidence="5">Thioesterase/thiol ester dehydrase-isomerase</fullName>
    </submittedName>
</protein>
<comment type="similarity">
    <text evidence="1">Belongs to the thioesterase PaaI family.</text>
</comment>
<keyword evidence="5" id="KW-0413">Isomerase</keyword>
<dbReference type="GO" id="GO:0016853">
    <property type="term" value="F:isomerase activity"/>
    <property type="evidence" value="ECO:0007669"/>
    <property type="project" value="UniProtKB-KW"/>
</dbReference>
<feature type="domain" description="Thioesterase" evidence="4">
    <location>
        <begin position="83"/>
        <end position="162"/>
    </location>
</feature>
<name>A0A6A5UC56_9PLEO</name>
<evidence type="ECO:0000256" key="1">
    <source>
        <dbReference type="ARBA" id="ARBA00008324"/>
    </source>
</evidence>
<dbReference type="InterPro" id="IPR029069">
    <property type="entry name" value="HotDog_dom_sf"/>
</dbReference>
<reference evidence="5" key="1">
    <citation type="journal article" date="2020" name="Stud. Mycol.">
        <title>101 Dothideomycetes genomes: a test case for predicting lifestyles and emergence of pathogens.</title>
        <authorList>
            <person name="Haridas S."/>
            <person name="Albert R."/>
            <person name="Binder M."/>
            <person name="Bloem J."/>
            <person name="Labutti K."/>
            <person name="Salamov A."/>
            <person name="Andreopoulos B."/>
            <person name="Baker S."/>
            <person name="Barry K."/>
            <person name="Bills G."/>
            <person name="Bluhm B."/>
            <person name="Cannon C."/>
            <person name="Castanera R."/>
            <person name="Culley D."/>
            <person name="Daum C."/>
            <person name="Ezra D."/>
            <person name="Gonzalez J."/>
            <person name="Henrissat B."/>
            <person name="Kuo A."/>
            <person name="Liang C."/>
            <person name="Lipzen A."/>
            <person name="Lutzoni F."/>
            <person name="Magnuson J."/>
            <person name="Mondo S."/>
            <person name="Nolan M."/>
            <person name="Ohm R."/>
            <person name="Pangilinan J."/>
            <person name="Park H.-J."/>
            <person name="Ramirez L."/>
            <person name="Alfaro M."/>
            <person name="Sun H."/>
            <person name="Tritt A."/>
            <person name="Yoshinaga Y."/>
            <person name="Zwiers L.-H."/>
            <person name="Turgeon B."/>
            <person name="Goodwin S."/>
            <person name="Spatafora J."/>
            <person name="Crous P."/>
            <person name="Grigoriev I."/>
        </authorList>
    </citation>
    <scope>NUCLEOTIDE SEQUENCE</scope>
    <source>
        <strain evidence="5">CBS 675.92</strain>
    </source>
</reference>
<organism evidence="5 6">
    <name type="scientific">Byssothecium circinans</name>
    <dbReference type="NCBI Taxonomy" id="147558"/>
    <lineage>
        <taxon>Eukaryota</taxon>
        <taxon>Fungi</taxon>
        <taxon>Dikarya</taxon>
        <taxon>Ascomycota</taxon>
        <taxon>Pezizomycotina</taxon>
        <taxon>Dothideomycetes</taxon>
        <taxon>Pleosporomycetidae</taxon>
        <taxon>Pleosporales</taxon>
        <taxon>Massarineae</taxon>
        <taxon>Massarinaceae</taxon>
        <taxon>Byssothecium</taxon>
    </lineage>
</organism>
<sequence>MDSRATQSAKATVADGNTERTPKQKVQRWFNSAAVEGYDGHDSTLPSILTLESATFEPTTSNPHNSKTVFSFVVPRSLCNITGSLHGGAVALIFDICTSLAIAAVSRKGFWDTGHVSRVLNCTYLRPAKEGQRFWVESEVVHLGKRMGLLRGVIRGEDGKICYTCEHNKAAIGKSSL</sequence>
<gene>
    <name evidence="5" type="ORF">CC80DRAFT_490502</name>
</gene>
<dbReference type="SUPFAM" id="SSF54637">
    <property type="entry name" value="Thioesterase/thiol ester dehydrase-isomerase"/>
    <property type="match status" value="1"/>
</dbReference>
<evidence type="ECO:0000256" key="2">
    <source>
        <dbReference type="ARBA" id="ARBA00022801"/>
    </source>
</evidence>
<dbReference type="GO" id="GO:0047617">
    <property type="term" value="F:fatty acyl-CoA hydrolase activity"/>
    <property type="evidence" value="ECO:0007669"/>
    <property type="project" value="InterPro"/>
</dbReference>
<feature type="compositionally biased region" description="Polar residues" evidence="3">
    <location>
        <begin position="1"/>
        <end position="10"/>
    </location>
</feature>
<dbReference type="AlphaFoldDB" id="A0A6A5UC56"/>
<keyword evidence="2" id="KW-0378">Hydrolase</keyword>
<evidence type="ECO:0000313" key="6">
    <source>
        <dbReference type="Proteomes" id="UP000800035"/>
    </source>
</evidence>
<evidence type="ECO:0000313" key="5">
    <source>
        <dbReference type="EMBL" id="KAF1958677.1"/>
    </source>
</evidence>
<dbReference type="NCBIfam" id="TIGR00369">
    <property type="entry name" value="unchar_dom_1"/>
    <property type="match status" value="1"/>
</dbReference>
<dbReference type="PANTHER" id="PTHR21660">
    <property type="entry name" value="THIOESTERASE SUPERFAMILY MEMBER-RELATED"/>
    <property type="match status" value="1"/>
</dbReference>
<dbReference type="CDD" id="cd03443">
    <property type="entry name" value="PaaI_thioesterase"/>
    <property type="match status" value="1"/>
</dbReference>
<dbReference type="InterPro" id="IPR006683">
    <property type="entry name" value="Thioestr_dom"/>
</dbReference>
<keyword evidence="6" id="KW-1185">Reference proteome</keyword>
<dbReference type="Gene3D" id="3.10.129.10">
    <property type="entry name" value="Hotdog Thioesterase"/>
    <property type="match status" value="1"/>
</dbReference>
<dbReference type="InterPro" id="IPR003736">
    <property type="entry name" value="PAAI_dom"/>
</dbReference>
<dbReference type="PANTHER" id="PTHR21660:SF1">
    <property type="entry name" value="ACYL-COENZYME A THIOESTERASE 13"/>
    <property type="match status" value="1"/>
</dbReference>
<accession>A0A6A5UC56</accession>